<dbReference type="SUPFAM" id="SSF51735">
    <property type="entry name" value="NAD(P)-binding Rossmann-fold domains"/>
    <property type="match status" value="1"/>
</dbReference>
<protein>
    <submittedName>
        <fullName evidence="3">CoA ligase</fullName>
    </submittedName>
</protein>
<dbReference type="Pfam" id="PF13549">
    <property type="entry name" value="ATP-grasp_5"/>
    <property type="match status" value="1"/>
</dbReference>
<dbReference type="InterPro" id="IPR003781">
    <property type="entry name" value="CoA-bd"/>
</dbReference>
<dbReference type="Gene3D" id="3.40.50.261">
    <property type="entry name" value="Succinyl-CoA synthetase domains"/>
    <property type="match status" value="2"/>
</dbReference>
<evidence type="ECO:0000256" key="1">
    <source>
        <dbReference type="PROSITE-ProRule" id="PRU00409"/>
    </source>
</evidence>
<feature type="domain" description="ATP-grasp" evidence="2">
    <location>
        <begin position="487"/>
        <end position="523"/>
    </location>
</feature>
<dbReference type="SMART" id="SM00881">
    <property type="entry name" value="CoA_binding"/>
    <property type="match status" value="1"/>
</dbReference>
<accession>A0A0Q4B788</accession>
<keyword evidence="1" id="KW-0067">ATP-binding</keyword>
<keyword evidence="3" id="KW-0436">Ligase</keyword>
<dbReference type="Gene3D" id="3.30.1490.20">
    <property type="entry name" value="ATP-grasp fold, A domain"/>
    <property type="match status" value="1"/>
</dbReference>
<dbReference type="PANTHER" id="PTHR42793:SF1">
    <property type="entry name" value="PEPTIDYL-LYSINE N-ACETYLTRANSFERASE PATZ"/>
    <property type="match status" value="1"/>
</dbReference>
<gene>
    <name evidence="3" type="ORF">AL399_05860</name>
</gene>
<keyword evidence="4" id="KW-1185">Reference proteome</keyword>
<dbReference type="InterPro" id="IPR013815">
    <property type="entry name" value="ATP_grasp_subdomain_1"/>
</dbReference>
<dbReference type="SUPFAM" id="SSF52210">
    <property type="entry name" value="Succinyl-CoA synthetase domains"/>
    <property type="match status" value="2"/>
</dbReference>
<reference evidence="3" key="1">
    <citation type="submission" date="2015-08" db="EMBL/GenBank/DDBJ databases">
        <title>Candidatus Bacteriodes Periocalifornicus.</title>
        <authorList>
            <person name="McLean J.S."/>
            <person name="Kelley S."/>
        </authorList>
    </citation>
    <scope>NUCLEOTIDE SEQUENCE [LARGE SCALE GENOMIC DNA]</scope>
    <source>
        <strain evidence="3">12B</strain>
    </source>
</reference>
<proteinExistence type="predicted"/>
<dbReference type="GO" id="GO:0046872">
    <property type="term" value="F:metal ion binding"/>
    <property type="evidence" value="ECO:0007669"/>
    <property type="project" value="InterPro"/>
</dbReference>
<organism evidence="3 4">
    <name type="scientific">Candidatus [Bacteroides] periocalifornicus</name>
    <dbReference type="NCBI Taxonomy" id="1702214"/>
    <lineage>
        <taxon>Bacteria</taxon>
        <taxon>Pseudomonadati</taxon>
        <taxon>Bacteroidota</taxon>
    </lineage>
</organism>
<dbReference type="PANTHER" id="PTHR42793">
    <property type="entry name" value="COA BINDING DOMAIN CONTAINING PROTEIN"/>
    <property type="match status" value="1"/>
</dbReference>
<dbReference type="InterPro" id="IPR011761">
    <property type="entry name" value="ATP-grasp"/>
</dbReference>
<dbReference type="SUPFAM" id="SSF56059">
    <property type="entry name" value="Glutathione synthetase ATP-binding domain-like"/>
    <property type="match status" value="1"/>
</dbReference>
<dbReference type="EMBL" id="LIIK01000025">
    <property type="protein sequence ID" value="KQM08684.1"/>
    <property type="molecule type" value="Genomic_DNA"/>
</dbReference>
<sequence length="684" mass="72702">MVTRELLDPHSIVVVGASEDVYKPGGRTLENLLVHKYGGKLYAVNPKADTVQGVKSYHTVEELPQVECAILAIAAKYCPHAVEVLAREKGTRGFIILSAGFHEENQEGAKLEKEIVDTINSVGGSLIGPNCIGMMNSNYTGVFIHPIPTFARDGIDFITGSGATAVFILELGITQGLRFNSVFSVGNSAQLGVEDILEYFDESFDPATSSRVKLLYVESIQNPAKLLKHARSLVQKGCHIAAVKAGGSEAGSRAASSHTGAMASSDVAVDALFRKAGIVRCRGRQELLTVAGIFCQKPLKGKRVAIVTHAGGPAVMLTDALSNGGMEVPPISGPKAKELLEKLYPGSSVANPIDFLATGTAQQLGDILDACELDFDVDCMAVIFGSPGLFPVYDVYELLGQKMKSCSKPIYPILPSVVNVAGEIAQFVKAGNIYFPEEVVLGDALCLVNRTAPPQPEHPEMPSVDRAAIRRVVDGAKDGYLAPGDVQQLLDAAGIPRAGEAVVKSAEEAVKAAEKLGYPLVMKVVGPVHKSDVGGVVLGVKTPEKVREEFDRMIKIPETTAILLQPMLSGVELFVGAKRDEKFGHMVLCGMGGIFIEVLKDVQAGLAPIGIPEAEGMIGRLRSKKILDGVRGQEPVPTRAFAEVVSRVSALVDAAPEIFEMDLNPLLGNSKGVTAVDARIRIAR</sequence>
<dbReference type="Gene3D" id="3.40.50.720">
    <property type="entry name" value="NAD(P)-binding Rossmann-like Domain"/>
    <property type="match status" value="1"/>
</dbReference>
<name>A0A0Q4B788_9BACT</name>
<dbReference type="Proteomes" id="UP000054172">
    <property type="component" value="Unassembled WGS sequence"/>
</dbReference>
<dbReference type="AlphaFoldDB" id="A0A0Q4B788"/>
<dbReference type="Pfam" id="PF13607">
    <property type="entry name" value="Succ_CoA_lig"/>
    <property type="match status" value="1"/>
</dbReference>
<dbReference type="GO" id="GO:0005524">
    <property type="term" value="F:ATP binding"/>
    <property type="evidence" value="ECO:0007669"/>
    <property type="project" value="UniProtKB-UniRule"/>
</dbReference>
<evidence type="ECO:0000259" key="2">
    <source>
        <dbReference type="PROSITE" id="PS50975"/>
    </source>
</evidence>
<dbReference type="STRING" id="1702214.AL399_05860"/>
<dbReference type="Pfam" id="PF13380">
    <property type="entry name" value="CoA_binding_2"/>
    <property type="match status" value="1"/>
</dbReference>
<dbReference type="PROSITE" id="PS50975">
    <property type="entry name" value="ATP_GRASP"/>
    <property type="match status" value="1"/>
</dbReference>
<evidence type="ECO:0000313" key="4">
    <source>
        <dbReference type="Proteomes" id="UP000054172"/>
    </source>
</evidence>
<comment type="caution">
    <text evidence="3">The sequence shown here is derived from an EMBL/GenBank/DDBJ whole genome shotgun (WGS) entry which is preliminary data.</text>
</comment>
<dbReference type="InterPro" id="IPR036291">
    <property type="entry name" value="NAD(P)-bd_dom_sf"/>
</dbReference>
<dbReference type="InterPro" id="IPR016102">
    <property type="entry name" value="Succinyl-CoA_synth-like"/>
</dbReference>
<dbReference type="GO" id="GO:0016874">
    <property type="term" value="F:ligase activity"/>
    <property type="evidence" value="ECO:0007669"/>
    <property type="project" value="UniProtKB-KW"/>
</dbReference>
<dbReference type="PATRIC" id="fig|1702214.3.peg.412"/>
<evidence type="ECO:0000313" key="3">
    <source>
        <dbReference type="EMBL" id="KQM08684.1"/>
    </source>
</evidence>
<dbReference type="InterPro" id="IPR032875">
    <property type="entry name" value="Succ_CoA_lig_flav_dom"/>
</dbReference>
<keyword evidence="1" id="KW-0547">Nucleotide-binding</keyword>
<dbReference type="Gene3D" id="3.30.470.20">
    <property type="entry name" value="ATP-grasp fold, B domain"/>
    <property type="match status" value="1"/>
</dbReference>